<organism evidence="2 3">
    <name type="scientific">Jeotgalibacillus malaysiensis</name>
    <dbReference type="NCBI Taxonomy" id="1508404"/>
    <lineage>
        <taxon>Bacteria</taxon>
        <taxon>Bacillati</taxon>
        <taxon>Bacillota</taxon>
        <taxon>Bacilli</taxon>
        <taxon>Bacillales</taxon>
        <taxon>Caryophanaceae</taxon>
        <taxon>Jeotgalibacillus</taxon>
    </lineage>
</organism>
<gene>
    <name evidence="2" type="ORF">JMA_22310</name>
</gene>
<dbReference type="OrthoDB" id="2083683at2"/>
<dbReference type="KEGG" id="jeo:JMA_22310"/>
<accession>A0A0B5ASK9</accession>
<dbReference type="Pfam" id="PF08281">
    <property type="entry name" value="Sigma70_r4_2"/>
    <property type="match status" value="1"/>
</dbReference>
<dbReference type="EMBL" id="CP009416">
    <property type="protein sequence ID" value="AJD91548.1"/>
    <property type="molecule type" value="Genomic_DNA"/>
</dbReference>
<dbReference type="Proteomes" id="UP000031449">
    <property type="component" value="Chromosome"/>
</dbReference>
<dbReference type="SUPFAM" id="SSF88659">
    <property type="entry name" value="Sigma3 and sigma4 domains of RNA polymerase sigma factors"/>
    <property type="match status" value="1"/>
</dbReference>
<proteinExistence type="predicted"/>
<dbReference type="NCBIfam" id="NF005385">
    <property type="entry name" value="PRK06930.1"/>
    <property type="match status" value="1"/>
</dbReference>
<evidence type="ECO:0000259" key="1">
    <source>
        <dbReference type="Pfam" id="PF08281"/>
    </source>
</evidence>
<dbReference type="InterPro" id="IPR013324">
    <property type="entry name" value="RNA_pol_sigma_r3/r4-like"/>
</dbReference>
<dbReference type="Gene3D" id="1.10.10.10">
    <property type="entry name" value="Winged helix-like DNA-binding domain superfamily/Winged helix DNA-binding domain"/>
    <property type="match status" value="1"/>
</dbReference>
<dbReference type="GO" id="GO:0006352">
    <property type="term" value="P:DNA-templated transcription initiation"/>
    <property type="evidence" value="ECO:0007669"/>
    <property type="project" value="InterPro"/>
</dbReference>
<dbReference type="HOGENOM" id="CLU_116162_0_0_9"/>
<dbReference type="InterPro" id="IPR036388">
    <property type="entry name" value="WH-like_DNA-bd_sf"/>
</dbReference>
<dbReference type="GO" id="GO:0016987">
    <property type="term" value="F:sigma factor activity"/>
    <property type="evidence" value="ECO:0007669"/>
    <property type="project" value="InterPro"/>
</dbReference>
<dbReference type="CDD" id="cd06171">
    <property type="entry name" value="Sigma70_r4"/>
    <property type="match status" value="1"/>
</dbReference>
<dbReference type="BioCyc" id="JESP1508404:G14D9-11486-MONOMER"/>
<dbReference type="GO" id="GO:0003677">
    <property type="term" value="F:DNA binding"/>
    <property type="evidence" value="ECO:0007669"/>
    <property type="project" value="InterPro"/>
</dbReference>
<dbReference type="InterPro" id="IPR013249">
    <property type="entry name" value="RNA_pol_sigma70_r4_t2"/>
</dbReference>
<evidence type="ECO:0000313" key="3">
    <source>
        <dbReference type="Proteomes" id="UP000031449"/>
    </source>
</evidence>
<evidence type="ECO:0000313" key="2">
    <source>
        <dbReference type="EMBL" id="AJD91548.1"/>
    </source>
</evidence>
<feature type="domain" description="RNA polymerase sigma factor 70 region 4 type 2" evidence="1">
    <location>
        <begin position="101"/>
        <end position="152"/>
    </location>
</feature>
<protein>
    <recommendedName>
        <fullName evidence="1">RNA polymerase sigma factor 70 region 4 type 2 domain-containing protein</fullName>
    </recommendedName>
</protein>
<dbReference type="AlphaFoldDB" id="A0A0B5ASK9"/>
<dbReference type="STRING" id="1508404.JMA_22310"/>
<keyword evidence="3" id="KW-1185">Reference proteome</keyword>
<name>A0A0B5ASK9_9BACL</name>
<reference evidence="2 3" key="1">
    <citation type="submission" date="2014-08" db="EMBL/GenBank/DDBJ databases">
        <title>Complete genome of a marine bacteria Jeotgalibacillus malaysiensis.</title>
        <authorList>
            <person name="Yaakop A.S."/>
            <person name="Chan K.-G."/>
            <person name="Goh K.M."/>
        </authorList>
    </citation>
    <scope>NUCLEOTIDE SEQUENCE [LARGE SCALE GENOMIC DNA]</scope>
    <source>
        <strain evidence="2 3">D5</strain>
    </source>
</reference>
<sequence>MQTWVEQLIEEYAKGKYQLIKYRESLNMENPLNENEHRIVSGMISDMEYSLQWMRKGRRPYSRRGVDRRANYQRTALLDMDLFPSLNLEVEESVIPKRERDIIIDLLMDMSYRERECYLLHMAQGCSMAEIADELNITKPTVQTHIIRAKRKVRRIQKKLSIELENVDVIR</sequence>